<evidence type="ECO:0000313" key="1">
    <source>
        <dbReference type="EMBL" id="KAL3695772.1"/>
    </source>
</evidence>
<evidence type="ECO:0000313" key="2">
    <source>
        <dbReference type="Proteomes" id="UP001633002"/>
    </source>
</evidence>
<comment type="caution">
    <text evidence="1">The sequence shown here is derived from an EMBL/GenBank/DDBJ whole genome shotgun (WGS) entry which is preliminary data.</text>
</comment>
<dbReference type="Proteomes" id="UP001633002">
    <property type="component" value="Unassembled WGS sequence"/>
</dbReference>
<sequence length="307" mass="35673">MNSRFTNVQDLQPFDDEDMEGISDVILFGPIVLEFPLNQTLRIPEGTELVGKRGYALDHQDEDDRNQKVFLKIPAVRFVAFPDGTSIRMRDSLFYITMFSGTTMCSPHFAQEIVEGKRFENSLRANFDEWKLQHWEAVLGPSRGIPGGHTFDTKFKINNANRARIANKFAAKKSKTNGFPVQFLKDPFERTVAITIMALFRPYRTTYMTAHQVVLLEHMLSPTGRVDWAEIFHNFVRDSMNFCLGDDSGTHYFSVFVGHFYIGLNLLDDEERKYMKSHYPTEEKLKDVVWMRRQKAMEDRIRVFAET</sequence>
<protein>
    <submittedName>
        <fullName evidence="1">Uncharacterized protein</fullName>
    </submittedName>
</protein>
<dbReference type="EMBL" id="JBJQOH010000002">
    <property type="protein sequence ID" value="KAL3695772.1"/>
    <property type="molecule type" value="Genomic_DNA"/>
</dbReference>
<name>A0ABD3HZW2_9MARC</name>
<accession>A0ABD3HZW2</accession>
<reference evidence="1 2" key="1">
    <citation type="submission" date="2024-09" db="EMBL/GenBank/DDBJ databases">
        <title>Chromosome-scale assembly of Riccia sorocarpa.</title>
        <authorList>
            <person name="Paukszto L."/>
        </authorList>
    </citation>
    <scope>NUCLEOTIDE SEQUENCE [LARGE SCALE GENOMIC DNA]</scope>
    <source>
        <strain evidence="1">LP-2024</strain>
        <tissue evidence="1">Aerial parts of the thallus</tissue>
    </source>
</reference>
<gene>
    <name evidence="1" type="ORF">R1sor_009848</name>
</gene>
<dbReference type="AlphaFoldDB" id="A0ABD3HZW2"/>
<proteinExistence type="predicted"/>
<keyword evidence="2" id="KW-1185">Reference proteome</keyword>
<organism evidence="1 2">
    <name type="scientific">Riccia sorocarpa</name>
    <dbReference type="NCBI Taxonomy" id="122646"/>
    <lineage>
        <taxon>Eukaryota</taxon>
        <taxon>Viridiplantae</taxon>
        <taxon>Streptophyta</taxon>
        <taxon>Embryophyta</taxon>
        <taxon>Marchantiophyta</taxon>
        <taxon>Marchantiopsida</taxon>
        <taxon>Marchantiidae</taxon>
        <taxon>Marchantiales</taxon>
        <taxon>Ricciaceae</taxon>
        <taxon>Riccia</taxon>
    </lineage>
</organism>